<evidence type="ECO:0000313" key="1">
    <source>
        <dbReference type="EMBL" id="GEP56767.1"/>
    </source>
</evidence>
<dbReference type="Proteomes" id="UP000321058">
    <property type="component" value="Unassembled WGS sequence"/>
</dbReference>
<reference evidence="1 2" key="1">
    <citation type="submission" date="2019-07" db="EMBL/GenBank/DDBJ databases">
        <title>Whole genome shotgun sequence of Reyranella soli NBRC 108950.</title>
        <authorList>
            <person name="Hosoyama A."/>
            <person name="Uohara A."/>
            <person name="Ohji S."/>
            <person name="Ichikawa N."/>
        </authorList>
    </citation>
    <scope>NUCLEOTIDE SEQUENCE [LARGE SCALE GENOMIC DNA]</scope>
    <source>
        <strain evidence="1 2">NBRC 108950</strain>
    </source>
</reference>
<accession>A0A512NCT9</accession>
<comment type="caution">
    <text evidence="1">The sequence shown here is derived from an EMBL/GenBank/DDBJ whole genome shotgun (WGS) entry which is preliminary data.</text>
</comment>
<proteinExistence type="predicted"/>
<evidence type="ECO:0000313" key="2">
    <source>
        <dbReference type="Proteomes" id="UP000321058"/>
    </source>
</evidence>
<sequence>MTRSGRTAAQGQAQAEGTQAIIQRSQAMVQPPARGCSRRAHKFGLLVEHVDRHDWAARTKRRDQCGIVGQAKIAAEPDEDIPLIRDASCMDLCMTGIKPLRA</sequence>
<protein>
    <submittedName>
        <fullName evidence="1">Uncharacterized protein</fullName>
    </submittedName>
</protein>
<name>A0A512NCT9_9HYPH</name>
<dbReference type="EMBL" id="BKAJ01000070">
    <property type="protein sequence ID" value="GEP56767.1"/>
    <property type="molecule type" value="Genomic_DNA"/>
</dbReference>
<gene>
    <name evidence="1" type="ORF">RSO01_39330</name>
</gene>
<organism evidence="1 2">
    <name type="scientific">Reyranella soli</name>
    <dbReference type="NCBI Taxonomy" id="1230389"/>
    <lineage>
        <taxon>Bacteria</taxon>
        <taxon>Pseudomonadati</taxon>
        <taxon>Pseudomonadota</taxon>
        <taxon>Alphaproteobacteria</taxon>
        <taxon>Hyphomicrobiales</taxon>
        <taxon>Reyranellaceae</taxon>
        <taxon>Reyranella</taxon>
    </lineage>
</organism>
<dbReference type="AlphaFoldDB" id="A0A512NCT9"/>
<keyword evidence="2" id="KW-1185">Reference proteome</keyword>